<dbReference type="SUPFAM" id="SSF141000">
    <property type="entry name" value="Glu-tRNAGln amidotransferase C subunit"/>
    <property type="match status" value="1"/>
</dbReference>
<dbReference type="PANTHER" id="PTHR15004">
    <property type="entry name" value="GLUTAMYL-TRNA(GLN) AMIDOTRANSFERASE SUBUNIT C, MITOCHONDRIAL"/>
    <property type="match status" value="1"/>
</dbReference>
<accession>A0A1G2QKH7</accession>
<dbReference type="PANTHER" id="PTHR15004:SF0">
    <property type="entry name" value="GLUTAMYL-TRNA(GLN) AMIDOTRANSFERASE SUBUNIT C, MITOCHONDRIAL"/>
    <property type="match status" value="1"/>
</dbReference>
<comment type="caution">
    <text evidence="1">The sequence shown here is derived from an EMBL/GenBank/DDBJ whole genome shotgun (WGS) entry which is preliminary data.</text>
</comment>
<protein>
    <recommendedName>
        <fullName evidence="3">Asp/Glu-ADT subunit C</fullName>
    </recommendedName>
</protein>
<dbReference type="InterPro" id="IPR003837">
    <property type="entry name" value="GatC"/>
</dbReference>
<evidence type="ECO:0008006" key="3">
    <source>
        <dbReference type="Google" id="ProtNLM"/>
    </source>
</evidence>
<dbReference type="GO" id="GO:0070681">
    <property type="term" value="P:glutaminyl-tRNAGln biosynthesis via transamidation"/>
    <property type="evidence" value="ECO:0007669"/>
    <property type="project" value="TreeGrafter"/>
</dbReference>
<organism evidence="1 2">
    <name type="scientific">Candidatus Vogelbacteria bacterium RIFOXYD2_FULL_44_9</name>
    <dbReference type="NCBI Taxonomy" id="1802441"/>
    <lineage>
        <taxon>Bacteria</taxon>
        <taxon>Candidatus Vogeliibacteriota</taxon>
    </lineage>
</organism>
<evidence type="ECO:0000313" key="2">
    <source>
        <dbReference type="Proteomes" id="UP000177140"/>
    </source>
</evidence>
<dbReference type="InterPro" id="IPR036113">
    <property type="entry name" value="Asp/Glu-ADT_sf_sub_c"/>
</dbReference>
<dbReference type="Pfam" id="PF02686">
    <property type="entry name" value="GatC"/>
    <property type="match status" value="1"/>
</dbReference>
<dbReference type="Gene3D" id="1.10.20.60">
    <property type="entry name" value="Glu-tRNAGln amidotransferase C subunit, N-terminal domain"/>
    <property type="match status" value="1"/>
</dbReference>
<dbReference type="Proteomes" id="UP000177140">
    <property type="component" value="Unassembled WGS sequence"/>
</dbReference>
<dbReference type="NCBIfam" id="TIGR00135">
    <property type="entry name" value="gatC"/>
    <property type="match status" value="1"/>
</dbReference>
<reference evidence="1 2" key="1">
    <citation type="journal article" date="2016" name="Nat. Commun.">
        <title>Thousands of microbial genomes shed light on interconnected biogeochemical processes in an aquifer system.</title>
        <authorList>
            <person name="Anantharaman K."/>
            <person name="Brown C.T."/>
            <person name="Hug L.A."/>
            <person name="Sharon I."/>
            <person name="Castelle C.J."/>
            <person name="Probst A.J."/>
            <person name="Thomas B.C."/>
            <person name="Singh A."/>
            <person name="Wilkins M.J."/>
            <person name="Karaoz U."/>
            <person name="Brodie E.L."/>
            <person name="Williams K.H."/>
            <person name="Hubbard S.S."/>
            <person name="Banfield J.F."/>
        </authorList>
    </citation>
    <scope>NUCLEOTIDE SEQUENCE [LARGE SCALE GENOMIC DNA]</scope>
</reference>
<evidence type="ECO:0000313" key="1">
    <source>
        <dbReference type="EMBL" id="OHA60589.1"/>
    </source>
</evidence>
<dbReference type="AlphaFoldDB" id="A0A1G2QKH7"/>
<gene>
    <name evidence="1" type="ORF">A2556_00275</name>
</gene>
<dbReference type="EMBL" id="MHTM01000048">
    <property type="protein sequence ID" value="OHA60589.1"/>
    <property type="molecule type" value="Genomic_DNA"/>
</dbReference>
<sequence>MITEQDIDKLATLARIALTPEEKQKFQQDLESILGYISELKDAPISEVATSADDYYLTNVMRADDEAFVTGQNTERILAEAPKSDKDFFVVKQIL</sequence>
<proteinExistence type="predicted"/>
<dbReference type="GO" id="GO:0006450">
    <property type="term" value="P:regulation of translational fidelity"/>
    <property type="evidence" value="ECO:0007669"/>
    <property type="project" value="InterPro"/>
</dbReference>
<name>A0A1G2QKH7_9BACT</name>